<comment type="caution">
    <text evidence="1">The sequence shown here is derived from an EMBL/GenBank/DDBJ whole genome shotgun (WGS) entry which is preliminary data.</text>
</comment>
<evidence type="ECO:0000313" key="2">
    <source>
        <dbReference type="Proteomes" id="UP001412067"/>
    </source>
</evidence>
<keyword evidence="2" id="KW-1185">Reference proteome</keyword>
<accession>A0ABR2M5L2</accession>
<protein>
    <submittedName>
        <fullName evidence="1">Uncharacterized protein</fullName>
    </submittedName>
</protein>
<name>A0ABR2M5L2_9ASPA</name>
<gene>
    <name evidence="1" type="ORF">KSP40_PGU022687</name>
</gene>
<sequence>MQAENEFVLSSGTAKIKDCEYVFDEIYSEHYAVKLLPGMALTEFVLNEHGASIIMEFDPGGISFICMVKEFSAHATAINNLCFDSEGEYDDTLLVIGWGTRVKVTALTTNSSSAHGIQRSIPSSGT</sequence>
<proteinExistence type="predicted"/>
<reference evidence="1 2" key="1">
    <citation type="journal article" date="2022" name="Nat. Plants">
        <title>Genomes of leafy and leafless Platanthera orchids illuminate the evolution of mycoheterotrophy.</title>
        <authorList>
            <person name="Li M.H."/>
            <person name="Liu K.W."/>
            <person name="Li Z."/>
            <person name="Lu H.C."/>
            <person name="Ye Q.L."/>
            <person name="Zhang D."/>
            <person name="Wang J.Y."/>
            <person name="Li Y.F."/>
            <person name="Zhong Z.M."/>
            <person name="Liu X."/>
            <person name="Yu X."/>
            <person name="Liu D.K."/>
            <person name="Tu X.D."/>
            <person name="Liu B."/>
            <person name="Hao Y."/>
            <person name="Liao X.Y."/>
            <person name="Jiang Y.T."/>
            <person name="Sun W.H."/>
            <person name="Chen J."/>
            <person name="Chen Y.Q."/>
            <person name="Ai Y."/>
            <person name="Zhai J.W."/>
            <person name="Wu S.S."/>
            <person name="Zhou Z."/>
            <person name="Hsiao Y.Y."/>
            <person name="Wu W.L."/>
            <person name="Chen Y.Y."/>
            <person name="Lin Y.F."/>
            <person name="Hsu J.L."/>
            <person name="Li C.Y."/>
            <person name="Wang Z.W."/>
            <person name="Zhao X."/>
            <person name="Zhong W.Y."/>
            <person name="Ma X.K."/>
            <person name="Ma L."/>
            <person name="Huang J."/>
            <person name="Chen G.Z."/>
            <person name="Huang M.Z."/>
            <person name="Huang L."/>
            <person name="Peng D.H."/>
            <person name="Luo Y.B."/>
            <person name="Zou S.Q."/>
            <person name="Chen S.P."/>
            <person name="Lan S."/>
            <person name="Tsai W.C."/>
            <person name="Van de Peer Y."/>
            <person name="Liu Z.J."/>
        </authorList>
    </citation>
    <scope>NUCLEOTIDE SEQUENCE [LARGE SCALE GENOMIC DNA]</scope>
    <source>
        <strain evidence="1">Lor288</strain>
    </source>
</reference>
<dbReference type="Proteomes" id="UP001412067">
    <property type="component" value="Unassembled WGS sequence"/>
</dbReference>
<organism evidence="1 2">
    <name type="scientific">Platanthera guangdongensis</name>
    <dbReference type="NCBI Taxonomy" id="2320717"/>
    <lineage>
        <taxon>Eukaryota</taxon>
        <taxon>Viridiplantae</taxon>
        <taxon>Streptophyta</taxon>
        <taxon>Embryophyta</taxon>
        <taxon>Tracheophyta</taxon>
        <taxon>Spermatophyta</taxon>
        <taxon>Magnoliopsida</taxon>
        <taxon>Liliopsida</taxon>
        <taxon>Asparagales</taxon>
        <taxon>Orchidaceae</taxon>
        <taxon>Orchidoideae</taxon>
        <taxon>Orchideae</taxon>
        <taxon>Orchidinae</taxon>
        <taxon>Platanthera</taxon>
    </lineage>
</organism>
<dbReference type="EMBL" id="JBBWWR010000012">
    <property type="protein sequence ID" value="KAK8959251.1"/>
    <property type="molecule type" value="Genomic_DNA"/>
</dbReference>
<evidence type="ECO:0000313" key="1">
    <source>
        <dbReference type="EMBL" id="KAK8959251.1"/>
    </source>
</evidence>